<dbReference type="HOGENOM" id="CLU_098747_0_0_1"/>
<evidence type="ECO:0000259" key="5">
    <source>
        <dbReference type="PROSITE" id="PS50118"/>
    </source>
</evidence>
<dbReference type="GO" id="GO:0000981">
    <property type="term" value="F:DNA-binding transcription factor activity, RNA polymerase II-specific"/>
    <property type="evidence" value="ECO:0007669"/>
    <property type="project" value="TreeGrafter"/>
</dbReference>
<reference evidence="6 7" key="1">
    <citation type="submission" date="2014-02" db="EMBL/GenBank/DDBJ databases">
        <title>Single nucleus genome sequencing reveals high similarity among nuclei of an endomycorrhizal fungus.</title>
        <authorList>
            <person name="Lin K."/>
            <person name="Geurts R."/>
            <person name="Zhang Z."/>
            <person name="Limpens E."/>
            <person name="Saunders D.G."/>
            <person name="Mu D."/>
            <person name="Pang E."/>
            <person name="Cao H."/>
            <person name="Cha H."/>
            <person name="Lin T."/>
            <person name="Zhou Q."/>
            <person name="Shang Y."/>
            <person name="Li Y."/>
            <person name="Ivanov S."/>
            <person name="Sharma T."/>
            <person name="Velzen R.V."/>
            <person name="Ruijter N.D."/>
            <person name="Aanen D.K."/>
            <person name="Win J."/>
            <person name="Kamoun S."/>
            <person name="Bisseling T."/>
            <person name="Huang S."/>
        </authorList>
    </citation>
    <scope>NUCLEOTIDE SEQUENCE [LARGE SCALE GENOMIC DNA]</scope>
    <source>
        <strain evidence="7">DAOM197198w</strain>
    </source>
</reference>
<dbReference type="Proteomes" id="UP000022910">
    <property type="component" value="Unassembled WGS sequence"/>
</dbReference>
<dbReference type="Gene3D" id="1.10.30.10">
    <property type="entry name" value="High mobility group box domain"/>
    <property type="match status" value="1"/>
</dbReference>
<name>A0A015N7T0_RHIIW</name>
<dbReference type="GO" id="GO:0005634">
    <property type="term" value="C:nucleus"/>
    <property type="evidence" value="ECO:0007669"/>
    <property type="project" value="UniProtKB-UniRule"/>
</dbReference>
<gene>
    <name evidence="6" type="ORF">RirG_043770</name>
</gene>
<dbReference type="InterPro" id="IPR009071">
    <property type="entry name" value="HMG_box_dom"/>
</dbReference>
<feature type="region of interest" description="Disordered" evidence="4">
    <location>
        <begin position="22"/>
        <end position="50"/>
    </location>
</feature>
<sequence length="190" mass="22056">MSDSSLNDMAEILINQLDRRKIFPPSYNNPEELINPSKTSRSKGPPRPPNGFLLCRKNVHKEARLKGICNMRVISKVTGMLWRSASTEEKETYEKLSAQVNNLHSQRYPGYKYRPSARQKTQQPYIVPQTTTNIEIFPTLPIQIMNPQQQPIIYQTNNSLDFAPDFVPNVYQFSQFTQEELASFYYYLSI</sequence>
<keyword evidence="1 3" id="KW-0238">DNA-binding</keyword>
<comment type="caution">
    <text evidence="6">The sequence shown here is derived from an EMBL/GenBank/DDBJ whole genome shotgun (WGS) entry which is preliminary data.</text>
</comment>
<dbReference type="GO" id="GO:0000978">
    <property type="term" value="F:RNA polymerase II cis-regulatory region sequence-specific DNA binding"/>
    <property type="evidence" value="ECO:0007669"/>
    <property type="project" value="TreeGrafter"/>
</dbReference>
<evidence type="ECO:0000256" key="2">
    <source>
        <dbReference type="ARBA" id="ARBA00023242"/>
    </source>
</evidence>
<dbReference type="InterPro" id="IPR036910">
    <property type="entry name" value="HMG_box_dom_sf"/>
</dbReference>
<protein>
    <submittedName>
        <fullName evidence="6">Rox1p</fullName>
    </submittedName>
</protein>
<dbReference type="InterPro" id="IPR051356">
    <property type="entry name" value="SOX/SOX-like_TF"/>
</dbReference>
<dbReference type="SUPFAM" id="SSF47095">
    <property type="entry name" value="HMG-box"/>
    <property type="match status" value="1"/>
</dbReference>
<dbReference type="PANTHER" id="PTHR45789">
    <property type="entry name" value="FI18025P1"/>
    <property type="match status" value="1"/>
</dbReference>
<dbReference type="AlphaFoldDB" id="A0A015N7T0"/>
<keyword evidence="2 3" id="KW-0539">Nucleus</keyword>
<dbReference type="PROSITE" id="PS50118">
    <property type="entry name" value="HMG_BOX_2"/>
    <property type="match status" value="1"/>
</dbReference>
<dbReference type="SMR" id="A0A015N7T0"/>
<dbReference type="OrthoDB" id="6247875at2759"/>
<dbReference type="STRING" id="1432141.A0A015N7T0"/>
<accession>A0A015N7T0</accession>
<evidence type="ECO:0000256" key="4">
    <source>
        <dbReference type="SAM" id="MobiDB-lite"/>
    </source>
</evidence>
<keyword evidence="7" id="KW-1185">Reference proteome</keyword>
<evidence type="ECO:0000313" key="6">
    <source>
        <dbReference type="EMBL" id="EXX75208.1"/>
    </source>
</evidence>
<evidence type="ECO:0000256" key="1">
    <source>
        <dbReference type="ARBA" id="ARBA00023125"/>
    </source>
</evidence>
<dbReference type="Pfam" id="PF00505">
    <property type="entry name" value="HMG_box"/>
    <property type="match status" value="1"/>
</dbReference>
<evidence type="ECO:0000313" key="7">
    <source>
        <dbReference type="Proteomes" id="UP000022910"/>
    </source>
</evidence>
<organism evidence="6 7">
    <name type="scientific">Rhizophagus irregularis (strain DAOM 197198w)</name>
    <name type="common">Glomus intraradices</name>
    <dbReference type="NCBI Taxonomy" id="1432141"/>
    <lineage>
        <taxon>Eukaryota</taxon>
        <taxon>Fungi</taxon>
        <taxon>Fungi incertae sedis</taxon>
        <taxon>Mucoromycota</taxon>
        <taxon>Glomeromycotina</taxon>
        <taxon>Glomeromycetes</taxon>
        <taxon>Glomerales</taxon>
        <taxon>Glomeraceae</taxon>
        <taxon>Rhizophagus</taxon>
    </lineage>
</organism>
<feature type="domain" description="HMG box" evidence="5">
    <location>
        <begin position="45"/>
        <end position="112"/>
    </location>
</feature>
<dbReference type="PANTHER" id="PTHR45789:SF2">
    <property type="entry name" value="FI18025P1"/>
    <property type="match status" value="1"/>
</dbReference>
<dbReference type="SMART" id="SM00398">
    <property type="entry name" value="HMG"/>
    <property type="match status" value="1"/>
</dbReference>
<dbReference type="CDD" id="cd01389">
    <property type="entry name" value="HMG-box_ROX1-like"/>
    <property type="match status" value="1"/>
</dbReference>
<dbReference type="EMBL" id="JEMT01012501">
    <property type="protein sequence ID" value="EXX75208.1"/>
    <property type="molecule type" value="Genomic_DNA"/>
</dbReference>
<feature type="DNA-binding region" description="HMG box" evidence="3">
    <location>
        <begin position="45"/>
        <end position="112"/>
    </location>
</feature>
<proteinExistence type="predicted"/>
<evidence type="ECO:0000256" key="3">
    <source>
        <dbReference type="PROSITE-ProRule" id="PRU00267"/>
    </source>
</evidence>